<name>A0ABQ9Z352_9CRUS</name>
<protein>
    <submittedName>
        <fullName evidence="1">Uncharacterized protein</fullName>
    </submittedName>
</protein>
<organism evidence="1 2">
    <name type="scientific">Daphnia magna</name>
    <dbReference type="NCBI Taxonomy" id="35525"/>
    <lineage>
        <taxon>Eukaryota</taxon>
        <taxon>Metazoa</taxon>
        <taxon>Ecdysozoa</taxon>
        <taxon>Arthropoda</taxon>
        <taxon>Crustacea</taxon>
        <taxon>Branchiopoda</taxon>
        <taxon>Diplostraca</taxon>
        <taxon>Cladocera</taxon>
        <taxon>Anomopoda</taxon>
        <taxon>Daphniidae</taxon>
        <taxon>Daphnia</taxon>
    </lineage>
</organism>
<comment type="caution">
    <text evidence="1">The sequence shown here is derived from an EMBL/GenBank/DDBJ whole genome shotgun (WGS) entry which is preliminary data.</text>
</comment>
<dbReference type="EMBL" id="JAOYFB010000002">
    <property type="protein sequence ID" value="KAK4007320.1"/>
    <property type="molecule type" value="Genomic_DNA"/>
</dbReference>
<keyword evidence="2" id="KW-1185">Reference proteome</keyword>
<reference evidence="1 2" key="1">
    <citation type="journal article" date="2023" name="Nucleic Acids Res.">
        <title>The hologenome of Daphnia magna reveals possible DNA methylation and microbiome-mediated evolution of the host genome.</title>
        <authorList>
            <person name="Chaturvedi A."/>
            <person name="Li X."/>
            <person name="Dhandapani V."/>
            <person name="Marshall H."/>
            <person name="Kissane S."/>
            <person name="Cuenca-Cambronero M."/>
            <person name="Asole G."/>
            <person name="Calvet F."/>
            <person name="Ruiz-Romero M."/>
            <person name="Marangio P."/>
            <person name="Guigo R."/>
            <person name="Rago D."/>
            <person name="Mirbahai L."/>
            <person name="Eastwood N."/>
            <person name="Colbourne J.K."/>
            <person name="Zhou J."/>
            <person name="Mallon E."/>
            <person name="Orsini L."/>
        </authorList>
    </citation>
    <scope>NUCLEOTIDE SEQUENCE [LARGE SCALE GENOMIC DNA]</scope>
    <source>
        <strain evidence="1">LRV0_1</strain>
    </source>
</reference>
<gene>
    <name evidence="1" type="ORF">OUZ56_012480</name>
</gene>
<accession>A0ABQ9Z352</accession>
<proteinExistence type="predicted"/>
<evidence type="ECO:0000313" key="1">
    <source>
        <dbReference type="EMBL" id="KAK4007320.1"/>
    </source>
</evidence>
<evidence type="ECO:0000313" key="2">
    <source>
        <dbReference type="Proteomes" id="UP001234178"/>
    </source>
</evidence>
<sequence length="106" mass="12044">MKITGSIQQGNGEMELVNFLMSSGLDFVENRTSRILSFNFRSLKRSKAILTSVRRTSDNLFVFCSTSFMEQKIVLVQKKKLSLRCGNPMIETHNSYVSLLSKKSSQ</sequence>
<dbReference type="Proteomes" id="UP001234178">
    <property type="component" value="Unassembled WGS sequence"/>
</dbReference>